<dbReference type="RefSeq" id="WP_068871988.1">
    <property type="nucleotide sequence ID" value="NZ_CP016539.2"/>
</dbReference>
<dbReference type="KEGG" id="ppla:BBI15_14245"/>
<evidence type="ECO:0000259" key="1">
    <source>
        <dbReference type="Pfam" id="PF01323"/>
    </source>
</evidence>
<accession>A0A1C7EB96</accession>
<dbReference type="InterPro" id="IPR001853">
    <property type="entry name" value="DSBA-like_thioredoxin_dom"/>
</dbReference>
<dbReference type="SUPFAM" id="SSF52833">
    <property type="entry name" value="Thioredoxin-like"/>
    <property type="match status" value="1"/>
</dbReference>
<dbReference type="Gene3D" id="3.40.30.10">
    <property type="entry name" value="Glutaredoxin"/>
    <property type="match status" value="1"/>
</dbReference>
<organism evidence="2 3">
    <name type="scientific">Planococcus plakortidis</name>
    <dbReference type="NCBI Taxonomy" id="1038856"/>
    <lineage>
        <taxon>Bacteria</taxon>
        <taxon>Bacillati</taxon>
        <taxon>Bacillota</taxon>
        <taxon>Bacilli</taxon>
        <taxon>Bacillales</taxon>
        <taxon>Caryophanaceae</taxon>
        <taxon>Planococcus</taxon>
    </lineage>
</organism>
<gene>
    <name evidence="2" type="ORF">BBI15_14245</name>
</gene>
<feature type="domain" description="DSBA-like thioredoxin" evidence="1">
    <location>
        <begin position="3"/>
        <end position="204"/>
    </location>
</feature>
<dbReference type="OrthoDB" id="9799122at2"/>
<dbReference type="Pfam" id="PF01323">
    <property type="entry name" value="DSBA"/>
    <property type="match status" value="1"/>
</dbReference>
<dbReference type="GO" id="GO:0016491">
    <property type="term" value="F:oxidoreductase activity"/>
    <property type="evidence" value="ECO:0007669"/>
    <property type="project" value="InterPro"/>
</dbReference>
<proteinExistence type="predicted"/>
<dbReference type="CDD" id="cd03024">
    <property type="entry name" value="DsbA_FrnE"/>
    <property type="match status" value="1"/>
</dbReference>
<dbReference type="Proteomes" id="UP000092650">
    <property type="component" value="Chromosome"/>
</dbReference>
<name>A0A1C7EB96_9BACL</name>
<dbReference type="AlphaFoldDB" id="A0A1C7EB96"/>
<protein>
    <submittedName>
        <fullName evidence="2">Disulfide bond formation protein DsbA</fullName>
    </submittedName>
</protein>
<dbReference type="PANTHER" id="PTHR13887:SF41">
    <property type="entry name" value="THIOREDOXIN SUPERFAMILY PROTEIN"/>
    <property type="match status" value="1"/>
</dbReference>
<reference evidence="2" key="1">
    <citation type="submission" date="2016-10" db="EMBL/GenBank/DDBJ databases">
        <authorList>
            <person name="See-Too W.S."/>
        </authorList>
    </citation>
    <scope>NUCLEOTIDE SEQUENCE [LARGE SCALE GENOMIC DNA]</scope>
    <source>
        <strain evidence="2">DSM 23997</strain>
    </source>
</reference>
<evidence type="ECO:0000313" key="2">
    <source>
        <dbReference type="EMBL" id="ANU21264.1"/>
    </source>
</evidence>
<sequence length="236" mass="26305">MKIEVWSDYVCPFCYIGKRTLEQALTRSGYESQAEITFKAYELDPQAPVGSSRLAYEHLAEKMGQSLERAKEMTAQVAQQAKAFDLHYDVENMPHANTFSAHRLVKWAATQGGEHRLTELLMHHYFEKAHNISNTETLLSIAEKAGLDRKQAADVLDSDQFQGEVEQDIQEAGQIGVQGVPFFVVNRKYAISGAQPLEAFIEALEQIGEEEGMRPSLKPVGKAKTSFCTGDSCEGE</sequence>
<evidence type="ECO:0000313" key="3">
    <source>
        <dbReference type="Proteomes" id="UP000092650"/>
    </source>
</evidence>
<dbReference type="PANTHER" id="PTHR13887">
    <property type="entry name" value="GLUTATHIONE S-TRANSFERASE KAPPA"/>
    <property type="match status" value="1"/>
</dbReference>
<dbReference type="EMBL" id="CP016539">
    <property type="protein sequence ID" value="ANU21264.1"/>
    <property type="molecule type" value="Genomic_DNA"/>
</dbReference>
<dbReference type="InterPro" id="IPR036249">
    <property type="entry name" value="Thioredoxin-like_sf"/>
</dbReference>
<keyword evidence="3" id="KW-1185">Reference proteome</keyword>
<dbReference type="STRING" id="1038856.BBI15_14245"/>